<feature type="transmembrane region" description="Helical" evidence="2">
    <location>
        <begin position="308"/>
        <end position="330"/>
    </location>
</feature>
<feature type="transmembrane region" description="Helical" evidence="2">
    <location>
        <begin position="268"/>
        <end position="288"/>
    </location>
</feature>
<proteinExistence type="predicted"/>
<dbReference type="Pfam" id="PF26629">
    <property type="entry name" value="GT2_TM_C"/>
    <property type="match status" value="1"/>
</dbReference>
<keyword evidence="2" id="KW-0812">Transmembrane</keyword>
<dbReference type="Proteomes" id="UP001567571">
    <property type="component" value="Unassembled WGS sequence"/>
</dbReference>
<dbReference type="InterPro" id="IPR058718">
    <property type="entry name" value="Agl6_TM_C"/>
</dbReference>
<name>A0AAV3SW38_9EURY</name>
<dbReference type="AlphaFoldDB" id="A0AAV3SW38"/>
<feature type="domain" description="Glycosyltransferase 2-like" evidence="3">
    <location>
        <begin position="45"/>
        <end position="206"/>
    </location>
</feature>
<reference evidence="5" key="1">
    <citation type="journal article" date="2014" name="Int. J. Syst. Evol. Microbiol.">
        <title>Complete genome sequence of Corynebacterium casei LMG S-19264T (=DSM 44701T), isolated from a smear-ripened cheese.</title>
        <authorList>
            <consortium name="US DOE Joint Genome Institute (JGI-PGF)"/>
            <person name="Walter F."/>
            <person name="Albersmeier A."/>
            <person name="Kalinowski J."/>
            <person name="Ruckert C."/>
        </authorList>
    </citation>
    <scope>NUCLEOTIDE SEQUENCE</scope>
    <source>
        <strain evidence="5">JCM 14265</strain>
    </source>
</reference>
<dbReference type="SUPFAM" id="SSF53448">
    <property type="entry name" value="Nucleotide-diphospho-sugar transferases"/>
    <property type="match status" value="1"/>
</dbReference>
<sequence length="421" mass="45231">MSDTIPTGQEDPALVTPESRDQEGDHPDVSDLLLQADSSQAPVLSVVMPTLNEEKGVYVCIQKIKQAIVELGVPTEIIISDSSTDRTRAIARHEGAIVVEPTEMGYGNAYRYAFERARGEYIAMGDADVTYDFTSLPKLLAPVRDGRADMVLGSRLNGTIESGSMPLLHKYVGNPFLTWFLNVFYDAGVSDAHSGFRVFTRDALDRLELSSGGMEFASEMLMEASVKGLRIEEVPIVYHEREGDATLHSFRDGWRHVRFMLVNTPGHIFSLPGTALAVVGLVSLVLSVSGAQIGQYSPGVLTTVAGGLALITGFQFWCLAVFSATADTGIRAPSDRLTQWAKEHVRLEHGMSVGVGVSALGLAYLGSVLLTWATAGYTALPSLKTIVIAFISVVLGMQILSSSFFLSALGSAGWDPQNGPG</sequence>
<dbReference type="InterPro" id="IPR029044">
    <property type="entry name" value="Nucleotide-diphossugar_trans"/>
</dbReference>
<gene>
    <name evidence="6" type="ORF">ABNG02_03165</name>
    <name evidence="5" type="ORF">GCM10008994_30160</name>
</gene>
<keyword evidence="2" id="KW-1133">Transmembrane helix</keyword>
<feature type="domain" description="Low-salt glycan biosynthesis hexosyltransferase Agl6 C-terminal transmembrane region" evidence="4">
    <location>
        <begin position="328"/>
        <end position="410"/>
    </location>
</feature>
<dbReference type="Pfam" id="PF00535">
    <property type="entry name" value="Glycos_transf_2"/>
    <property type="match status" value="1"/>
</dbReference>
<dbReference type="CDD" id="cd04179">
    <property type="entry name" value="DPM_DPG-synthase_like"/>
    <property type="match status" value="1"/>
</dbReference>
<dbReference type="RefSeq" id="WP_343780481.1">
    <property type="nucleotide sequence ID" value="NZ_BAAADQ010000015.1"/>
</dbReference>
<dbReference type="EMBL" id="BAAADQ010000015">
    <property type="protein sequence ID" value="GAA0553128.1"/>
    <property type="molecule type" value="Genomic_DNA"/>
</dbReference>
<keyword evidence="2" id="KW-0472">Membrane</keyword>
<feature type="compositionally biased region" description="Basic and acidic residues" evidence="1">
    <location>
        <begin position="18"/>
        <end position="28"/>
    </location>
</feature>
<protein>
    <submittedName>
        <fullName evidence="5 6">Glycosyltransferase</fullName>
    </submittedName>
</protein>
<dbReference type="Proteomes" id="UP001501425">
    <property type="component" value="Unassembled WGS sequence"/>
</dbReference>
<evidence type="ECO:0000313" key="8">
    <source>
        <dbReference type="Proteomes" id="UP001567571"/>
    </source>
</evidence>
<feature type="region of interest" description="Disordered" evidence="1">
    <location>
        <begin position="1"/>
        <end position="28"/>
    </location>
</feature>
<organism evidence="5 7">
    <name type="scientific">Halorubrum ejinorense</name>
    <dbReference type="NCBI Taxonomy" id="425309"/>
    <lineage>
        <taxon>Archaea</taxon>
        <taxon>Methanobacteriati</taxon>
        <taxon>Methanobacteriota</taxon>
        <taxon>Stenosarchaea group</taxon>
        <taxon>Halobacteria</taxon>
        <taxon>Halobacteriales</taxon>
        <taxon>Haloferacaceae</taxon>
        <taxon>Halorubrum</taxon>
    </lineage>
</organism>
<accession>A0AAV3SW38</accession>
<comment type="caution">
    <text evidence="5">The sequence shown here is derived from an EMBL/GenBank/DDBJ whole genome shotgun (WGS) entry which is preliminary data.</text>
</comment>
<dbReference type="InterPro" id="IPR050256">
    <property type="entry name" value="Glycosyltransferase_2"/>
</dbReference>
<feature type="transmembrane region" description="Helical" evidence="2">
    <location>
        <begin position="351"/>
        <end position="374"/>
    </location>
</feature>
<evidence type="ECO:0000256" key="2">
    <source>
        <dbReference type="SAM" id="Phobius"/>
    </source>
</evidence>
<evidence type="ECO:0000256" key="1">
    <source>
        <dbReference type="SAM" id="MobiDB-lite"/>
    </source>
</evidence>
<evidence type="ECO:0000259" key="3">
    <source>
        <dbReference type="Pfam" id="PF00535"/>
    </source>
</evidence>
<evidence type="ECO:0000313" key="7">
    <source>
        <dbReference type="Proteomes" id="UP001501425"/>
    </source>
</evidence>
<dbReference type="InterPro" id="IPR001173">
    <property type="entry name" value="Glyco_trans_2-like"/>
</dbReference>
<dbReference type="PANTHER" id="PTHR48090:SF7">
    <property type="entry name" value="RFBJ PROTEIN"/>
    <property type="match status" value="1"/>
</dbReference>
<dbReference type="EMBL" id="JBEDNW010000002">
    <property type="protein sequence ID" value="MEZ3166327.1"/>
    <property type="molecule type" value="Genomic_DNA"/>
</dbReference>
<reference evidence="5" key="2">
    <citation type="submission" date="2023-12" db="EMBL/GenBank/DDBJ databases">
        <authorList>
            <person name="Sun Q."/>
            <person name="Inoue M."/>
        </authorList>
    </citation>
    <scope>NUCLEOTIDE SEQUENCE</scope>
    <source>
        <strain evidence="5">JCM 14265</strain>
    </source>
</reference>
<evidence type="ECO:0000313" key="5">
    <source>
        <dbReference type="EMBL" id="GAA0553128.1"/>
    </source>
</evidence>
<dbReference type="Gene3D" id="3.90.550.10">
    <property type="entry name" value="Spore Coat Polysaccharide Biosynthesis Protein SpsA, Chain A"/>
    <property type="match status" value="1"/>
</dbReference>
<dbReference type="PANTHER" id="PTHR48090">
    <property type="entry name" value="UNDECAPRENYL-PHOSPHATE 4-DEOXY-4-FORMAMIDO-L-ARABINOSE TRANSFERASE-RELATED"/>
    <property type="match status" value="1"/>
</dbReference>
<feature type="transmembrane region" description="Helical" evidence="2">
    <location>
        <begin position="386"/>
        <end position="409"/>
    </location>
</feature>
<evidence type="ECO:0000313" key="6">
    <source>
        <dbReference type="EMBL" id="MEZ3166327.1"/>
    </source>
</evidence>
<keyword evidence="8" id="KW-1185">Reference proteome</keyword>
<evidence type="ECO:0000259" key="4">
    <source>
        <dbReference type="Pfam" id="PF26629"/>
    </source>
</evidence>
<reference evidence="6 8" key="3">
    <citation type="submission" date="2024-06" db="EMBL/GenBank/DDBJ databases">
        <title>Halorubrum miltondacostae sp. nov., a potential PHA producer isolated from an inland solar saltern in Rio Maior, Portugal.</title>
        <authorList>
            <person name="Albuquerque L."/>
            <person name="Viver T."/>
            <person name="Barroso C."/>
            <person name="Claudino R."/>
            <person name="Galvan M."/>
            <person name="Simoes G."/>
            <person name="Lobo Da Cunha A."/>
            <person name="Egas C."/>
        </authorList>
    </citation>
    <scope>NUCLEOTIDE SEQUENCE [LARGE SCALE GENOMIC DNA]</scope>
    <source>
        <strain evidence="6 8">DSM 18646</strain>
    </source>
</reference>